<protein>
    <recommendedName>
        <fullName evidence="1">Knr4/Smi1-like domain-containing protein</fullName>
    </recommendedName>
</protein>
<gene>
    <name evidence="2" type="ordered locus">ETA_08670</name>
</gene>
<dbReference type="STRING" id="465817.ETA_08670"/>
<dbReference type="Proteomes" id="UP000001726">
    <property type="component" value="Chromosome"/>
</dbReference>
<evidence type="ECO:0000313" key="2">
    <source>
        <dbReference type="EMBL" id="CAO95913.1"/>
    </source>
</evidence>
<dbReference type="KEGG" id="eta:ETA_08670"/>
<accession>B2VCM5</accession>
<keyword evidence="3" id="KW-1185">Reference proteome</keyword>
<dbReference type="InterPro" id="IPR037883">
    <property type="entry name" value="Knr4/Smi1-like_sf"/>
</dbReference>
<dbReference type="Gene3D" id="3.40.1580.10">
    <property type="entry name" value="SMI1/KNR4-like"/>
    <property type="match status" value="1"/>
</dbReference>
<dbReference type="HOGENOM" id="CLU_107171_0_0_6"/>
<feature type="domain" description="Knr4/Smi1-like" evidence="1">
    <location>
        <begin position="31"/>
        <end position="123"/>
    </location>
</feature>
<proteinExistence type="predicted"/>
<dbReference type="OrthoDB" id="5572373at2"/>
<dbReference type="RefSeq" id="WP_012440615.1">
    <property type="nucleotide sequence ID" value="NC_010694.1"/>
</dbReference>
<evidence type="ECO:0000313" key="3">
    <source>
        <dbReference type="Proteomes" id="UP000001726"/>
    </source>
</evidence>
<dbReference type="eggNOG" id="ENOG5033513">
    <property type="taxonomic scope" value="Bacteria"/>
</dbReference>
<reference evidence="2 3" key="1">
    <citation type="journal article" date="2008" name="Environ. Microbiol.">
        <title>The genome of Erwinia tasmaniensis strain Et1/99, a non-pathogenic bacterium in the genus Erwinia.</title>
        <authorList>
            <person name="Kube M."/>
            <person name="Migdoll A.M."/>
            <person name="Mueller I."/>
            <person name="Kuhl H."/>
            <person name="Beck A."/>
            <person name="Reinhardt R."/>
            <person name="Geider K."/>
        </authorList>
    </citation>
    <scope>NUCLEOTIDE SEQUENCE [LARGE SCALE GENOMIC DNA]</scope>
    <source>
        <strain evidence="3">DSM 17950 / CFBP 7177 / CIP 109463 / NCPPB 4357 / Et1/99</strain>
    </source>
</reference>
<dbReference type="Pfam" id="PF09346">
    <property type="entry name" value="SMI1_KNR4"/>
    <property type="match status" value="1"/>
</dbReference>
<dbReference type="EMBL" id="CU468135">
    <property type="protein sequence ID" value="CAO95913.1"/>
    <property type="molecule type" value="Genomic_DNA"/>
</dbReference>
<organism evidence="2 3">
    <name type="scientific">Erwinia tasmaniensis (strain DSM 17950 / CFBP 7177 / CIP 109463 / NCPPB 4357 / Et1/99)</name>
    <dbReference type="NCBI Taxonomy" id="465817"/>
    <lineage>
        <taxon>Bacteria</taxon>
        <taxon>Pseudomonadati</taxon>
        <taxon>Pseudomonadota</taxon>
        <taxon>Gammaproteobacteria</taxon>
        <taxon>Enterobacterales</taxon>
        <taxon>Erwiniaceae</taxon>
        <taxon>Erwinia</taxon>
    </lineage>
</organism>
<evidence type="ECO:0000259" key="1">
    <source>
        <dbReference type="Pfam" id="PF09346"/>
    </source>
</evidence>
<sequence length="176" mass="20148">MSIESLRNILIPPNSPNETGAGESWPFVDENVTFPMDYVEFINIYGTGRIADFIALLNPFTKNFDLNFFEQKKLIIEDFNYLIDEDPSYYKYNLYPKLNGLLPVGITDNGDYIFWVVTDLKDSNLWKTAIIASRSPDVEYFDESITSLLSGILLKKIKPDSLPDNFPPNQIIFDGI</sequence>
<dbReference type="SUPFAM" id="SSF160631">
    <property type="entry name" value="SMI1/KNR4-like"/>
    <property type="match status" value="1"/>
</dbReference>
<dbReference type="AlphaFoldDB" id="B2VCM5"/>
<name>B2VCM5_ERWT9</name>
<dbReference type="InterPro" id="IPR018958">
    <property type="entry name" value="Knr4/Smi1-like_dom"/>
</dbReference>